<evidence type="ECO:0000313" key="2">
    <source>
        <dbReference type="EMBL" id="PPQ93928.1"/>
    </source>
</evidence>
<accession>A0A409XT75</accession>
<gene>
    <name evidence="2" type="ORF">CVT25_010669</name>
</gene>
<dbReference type="EMBL" id="NHYD01000554">
    <property type="protein sequence ID" value="PPQ93928.1"/>
    <property type="molecule type" value="Genomic_DNA"/>
</dbReference>
<keyword evidence="3" id="KW-1185">Reference proteome</keyword>
<dbReference type="Proteomes" id="UP000283269">
    <property type="component" value="Unassembled WGS sequence"/>
</dbReference>
<protein>
    <submittedName>
        <fullName evidence="2">Uncharacterized protein</fullName>
    </submittedName>
</protein>
<evidence type="ECO:0000256" key="1">
    <source>
        <dbReference type="SAM" id="MobiDB-lite"/>
    </source>
</evidence>
<dbReference type="AlphaFoldDB" id="A0A409XT75"/>
<name>A0A409XT75_PSICY</name>
<dbReference type="InParanoid" id="A0A409XT75"/>
<sequence length="325" mass="35667">MVYTRWSDLIVAVGGDWVGAVTACCRGDIERGAVRCSELVVGGGGGWDGSGTARCLRGGGKRDEEGGGAEDSSEGEERRGGDEGMMNEAQLITQARVRLLSFAPARVTTMPSENGDNCGAPSQLNLLYFLDVRRWAEYVRDFIVIILNTYISAQLLRVGMMGNPSTIFDLTIEPWFLEYGPMSYWCSLRMKTSILLNLLIVIQFNNFCRSIVVTTVICFKNVLRIVRGQGGKGAHGAKNPVPSVLTYRADDALLQSKINAMTAIELKKKYVESLHKLPPPVHSVPVREQVQKGQDKGKNNPRGPINPKNLSDEALILHLGQEARE</sequence>
<reference evidence="2 3" key="1">
    <citation type="journal article" date="2018" name="Evol. Lett.">
        <title>Horizontal gene cluster transfer increased hallucinogenic mushroom diversity.</title>
        <authorList>
            <person name="Reynolds H.T."/>
            <person name="Vijayakumar V."/>
            <person name="Gluck-Thaler E."/>
            <person name="Korotkin H.B."/>
            <person name="Matheny P.B."/>
            <person name="Slot J.C."/>
        </authorList>
    </citation>
    <scope>NUCLEOTIDE SEQUENCE [LARGE SCALE GENOMIC DNA]</scope>
    <source>
        <strain evidence="2 3">2631</strain>
    </source>
</reference>
<feature type="region of interest" description="Disordered" evidence="1">
    <location>
        <begin position="280"/>
        <end position="313"/>
    </location>
</feature>
<proteinExistence type="predicted"/>
<evidence type="ECO:0000313" key="3">
    <source>
        <dbReference type="Proteomes" id="UP000283269"/>
    </source>
</evidence>
<feature type="compositionally biased region" description="Basic and acidic residues" evidence="1">
    <location>
        <begin position="289"/>
        <end position="298"/>
    </location>
</feature>
<organism evidence="2 3">
    <name type="scientific">Psilocybe cyanescens</name>
    <dbReference type="NCBI Taxonomy" id="93625"/>
    <lineage>
        <taxon>Eukaryota</taxon>
        <taxon>Fungi</taxon>
        <taxon>Dikarya</taxon>
        <taxon>Basidiomycota</taxon>
        <taxon>Agaricomycotina</taxon>
        <taxon>Agaricomycetes</taxon>
        <taxon>Agaricomycetidae</taxon>
        <taxon>Agaricales</taxon>
        <taxon>Agaricineae</taxon>
        <taxon>Strophariaceae</taxon>
        <taxon>Psilocybe</taxon>
    </lineage>
</organism>
<dbReference type="OrthoDB" id="2735536at2759"/>
<feature type="region of interest" description="Disordered" evidence="1">
    <location>
        <begin position="56"/>
        <end position="84"/>
    </location>
</feature>
<comment type="caution">
    <text evidence="2">The sequence shown here is derived from an EMBL/GenBank/DDBJ whole genome shotgun (WGS) entry which is preliminary data.</text>
</comment>